<organism evidence="1">
    <name type="scientific">Anguilla anguilla</name>
    <name type="common">European freshwater eel</name>
    <name type="synonym">Muraena anguilla</name>
    <dbReference type="NCBI Taxonomy" id="7936"/>
    <lineage>
        <taxon>Eukaryota</taxon>
        <taxon>Metazoa</taxon>
        <taxon>Chordata</taxon>
        <taxon>Craniata</taxon>
        <taxon>Vertebrata</taxon>
        <taxon>Euteleostomi</taxon>
        <taxon>Actinopterygii</taxon>
        <taxon>Neopterygii</taxon>
        <taxon>Teleostei</taxon>
        <taxon>Anguilliformes</taxon>
        <taxon>Anguillidae</taxon>
        <taxon>Anguilla</taxon>
    </lineage>
</organism>
<proteinExistence type="predicted"/>
<name>A0A0E9V4T1_ANGAN</name>
<accession>A0A0E9V4T1</accession>
<reference evidence="1" key="2">
    <citation type="journal article" date="2015" name="Fish Shellfish Immunol.">
        <title>Early steps in the European eel (Anguilla anguilla)-Vibrio vulnificus interaction in the gills: Role of the RtxA13 toxin.</title>
        <authorList>
            <person name="Callol A."/>
            <person name="Pajuelo D."/>
            <person name="Ebbesson L."/>
            <person name="Teles M."/>
            <person name="MacKenzie S."/>
            <person name="Amaro C."/>
        </authorList>
    </citation>
    <scope>NUCLEOTIDE SEQUENCE</scope>
</reference>
<dbReference type="AlphaFoldDB" id="A0A0E9V4T1"/>
<reference evidence="1" key="1">
    <citation type="submission" date="2014-11" db="EMBL/GenBank/DDBJ databases">
        <authorList>
            <person name="Amaro Gonzalez C."/>
        </authorList>
    </citation>
    <scope>NUCLEOTIDE SEQUENCE</scope>
</reference>
<dbReference type="EMBL" id="GBXM01037341">
    <property type="protein sequence ID" value="JAH71236.1"/>
    <property type="molecule type" value="Transcribed_RNA"/>
</dbReference>
<protein>
    <submittedName>
        <fullName evidence="1">Uncharacterized protein</fullName>
    </submittedName>
</protein>
<dbReference type="EMBL" id="GBXM01036127">
    <property type="protein sequence ID" value="JAH72450.1"/>
    <property type="molecule type" value="Transcribed_RNA"/>
</dbReference>
<sequence length="41" mass="4777">MLWLHRQCVWGHIVLLQDEVPTEEVGGTSLYIARQNLSVHF</sequence>
<evidence type="ECO:0000313" key="1">
    <source>
        <dbReference type="EMBL" id="JAH72450.1"/>
    </source>
</evidence>